<feature type="domain" description="Bacterial surface antigen (D15)" evidence="6">
    <location>
        <begin position="465"/>
        <end position="779"/>
    </location>
</feature>
<evidence type="ECO:0000313" key="7">
    <source>
        <dbReference type="EMBL" id="WOE74588.1"/>
    </source>
</evidence>
<keyword evidence="5" id="KW-0732">Signal</keyword>
<feature type="compositionally biased region" description="Low complexity" evidence="4">
    <location>
        <begin position="59"/>
        <end position="69"/>
    </location>
</feature>
<evidence type="ECO:0000256" key="2">
    <source>
        <dbReference type="ARBA" id="ARBA00022452"/>
    </source>
</evidence>
<dbReference type="InterPro" id="IPR039910">
    <property type="entry name" value="D15-like"/>
</dbReference>
<dbReference type="PANTHER" id="PTHR12815:SF42">
    <property type="entry name" value="BACTERIAL SURFACE ANTIGEN (D15) DOMAIN-CONTAINING PROTEIN"/>
    <property type="match status" value="1"/>
</dbReference>
<evidence type="ECO:0000256" key="5">
    <source>
        <dbReference type="SAM" id="SignalP"/>
    </source>
</evidence>
<name>A0AA97F7B4_9SPHN</name>
<dbReference type="AlphaFoldDB" id="A0AA97F7B4"/>
<evidence type="ECO:0000256" key="4">
    <source>
        <dbReference type="SAM" id="MobiDB-lite"/>
    </source>
</evidence>
<feature type="region of interest" description="Disordered" evidence="4">
    <location>
        <begin position="418"/>
        <end position="441"/>
    </location>
</feature>
<evidence type="ECO:0000256" key="3">
    <source>
        <dbReference type="ARBA" id="ARBA00023136"/>
    </source>
</evidence>
<evidence type="ECO:0000259" key="6">
    <source>
        <dbReference type="Pfam" id="PF01103"/>
    </source>
</evidence>
<gene>
    <name evidence="7" type="ORF">RB602_12125</name>
</gene>
<proteinExistence type="predicted"/>
<dbReference type="Pfam" id="PF01103">
    <property type="entry name" value="Omp85"/>
    <property type="match status" value="1"/>
</dbReference>
<comment type="subcellular location">
    <subcellularLocation>
        <location evidence="1">Membrane</location>
    </subcellularLocation>
</comment>
<feature type="signal peptide" evidence="5">
    <location>
        <begin position="1"/>
        <end position="48"/>
    </location>
</feature>
<keyword evidence="2" id="KW-1134">Transmembrane beta strand</keyword>
<protein>
    <submittedName>
        <fullName evidence="7">BamA/TamA family outer membrane protein</fullName>
    </submittedName>
</protein>
<dbReference type="KEGG" id="acoa:RB602_12125"/>
<feature type="compositionally biased region" description="Acidic residues" evidence="4">
    <location>
        <begin position="70"/>
        <end position="83"/>
    </location>
</feature>
<evidence type="ECO:0000256" key="1">
    <source>
        <dbReference type="ARBA" id="ARBA00004370"/>
    </source>
</evidence>
<organism evidence="7 8">
    <name type="scientific">Alterisphingorhabdus coralli</name>
    <dbReference type="NCBI Taxonomy" id="3071408"/>
    <lineage>
        <taxon>Bacteria</taxon>
        <taxon>Pseudomonadati</taxon>
        <taxon>Pseudomonadota</taxon>
        <taxon>Alphaproteobacteria</taxon>
        <taxon>Sphingomonadales</taxon>
        <taxon>Sphingomonadaceae</taxon>
        <taxon>Alterisphingorhabdus (ex Yan et al. 2024)</taxon>
    </lineage>
</organism>
<dbReference type="GO" id="GO:0019867">
    <property type="term" value="C:outer membrane"/>
    <property type="evidence" value="ECO:0007669"/>
    <property type="project" value="InterPro"/>
</dbReference>
<accession>A0AA97F7B4</accession>
<evidence type="ECO:0000313" key="8">
    <source>
        <dbReference type="Proteomes" id="UP001302429"/>
    </source>
</evidence>
<keyword evidence="8" id="KW-1185">Reference proteome</keyword>
<dbReference type="PANTHER" id="PTHR12815">
    <property type="entry name" value="SORTING AND ASSEMBLY MACHINERY SAMM50 PROTEIN FAMILY MEMBER"/>
    <property type="match status" value="1"/>
</dbReference>
<dbReference type="InterPro" id="IPR000184">
    <property type="entry name" value="Bac_surfAg_D15"/>
</dbReference>
<dbReference type="Gene3D" id="3.10.20.310">
    <property type="entry name" value="membrane protein fhac"/>
    <property type="match status" value="1"/>
</dbReference>
<dbReference type="EMBL" id="CP136594">
    <property type="protein sequence ID" value="WOE74588.1"/>
    <property type="molecule type" value="Genomic_DNA"/>
</dbReference>
<dbReference type="Proteomes" id="UP001302429">
    <property type="component" value="Chromosome"/>
</dbReference>
<sequence length="779" mass="84593">MRCAVRWKIMAFCATAQAWLSSYLVKQPGRALAALALVSVTGLGPALAQETRAPEAEQSEPASTEPDAPAADDSDDLQPMMMDDDFGIEWPEFDAPVQQDEAQQELVAPETPELVQDLPEAVADGTVQDTDEVDTDLAPEMEEVAADISDNEDDATGEVAQSIAEDIRNTAGTYSDVTSLDRKFNNFRLVIDYADDLMLDKDRRALAQRFDMLSALEQADDDDNDLAQLRRRADRDRDLLTQLLRIYGHYDGYVQQVIETDSSGEADLAVTFTIEAGPHYSLKAVDLGNLDSVGADYPFLLDRFGLKSGNLLNSYDIVGARDNLAEALAENGYAFATLDPPNLLIDHAAETGALSLLVEPGRKYVFGDIRVGDDPLLDAEHLALIARFDSGDVYRRSRIQDLRRAILATGLVSSVDIAPVRTDSPPDKPATRANEAAPQAPDAQVDLAVDIVPAPLRTVAGEIGFGTGEGFRVAASWEHRNLFPPEGMLQARTIIGTQEQLLGATFRRNNFRRRDQILTFNALAANVQRDAFDARTLLVSAFLQRQTNLIFQKKWAWSVGLELILTDESDIVGAIDPTGRRTFGIAALPLTLAYDDSNDLLDPTTGFRLSGFLSPEISWQSGVFGYERTQIDGSFYQPASDNITIAGRIRLASIAGANALDIAPSRRFYAGGGGSIRGYGFQDVGPRDVNGDPIGGRSLAEFSLEARIRFGNFGVVPFVDAGNVYSDALPTFGGLRYGAGLGLRYYSSFGPLRLDVGTPINPRPGDANIGVYVSLGQAF</sequence>
<feature type="chain" id="PRO_5041731771" evidence="5">
    <location>
        <begin position="49"/>
        <end position="779"/>
    </location>
</feature>
<reference evidence="7 8" key="1">
    <citation type="submission" date="2023-10" db="EMBL/GenBank/DDBJ databases">
        <title>Complete genome sequence of a Sphingomonadaceae bacterium.</title>
        <authorList>
            <person name="Yan C."/>
        </authorList>
    </citation>
    <scope>NUCLEOTIDE SEQUENCE [LARGE SCALE GENOMIC DNA]</scope>
    <source>
        <strain evidence="7 8">SCSIO 66989</strain>
    </source>
</reference>
<feature type="region of interest" description="Disordered" evidence="4">
    <location>
        <begin position="48"/>
        <end position="83"/>
    </location>
</feature>
<dbReference type="RefSeq" id="WP_317080846.1">
    <property type="nucleotide sequence ID" value="NZ_CP136594.1"/>
</dbReference>
<dbReference type="Gene3D" id="2.40.160.50">
    <property type="entry name" value="membrane protein fhac: a member of the omp85/tpsb transporter family"/>
    <property type="match status" value="1"/>
</dbReference>
<keyword evidence="3" id="KW-0472">Membrane</keyword>
<keyword evidence="2" id="KW-0812">Transmembrane</keyword>